<dbReference type="Proteomes" id="UP000229757">
    <property type="component" value="Chromosome"/>
</dbReference>
<dbReference type="PIRSF" id="PIRSF037167">
    <property type="entry name" value="Mtase_YfcB_prd"/>
    <property type="match status" value="1"/>
</dbReference>
<dbReference type="EMBL" id="CP011797">
    <property type="protein sequence ID" value="ATX77279.1"/>
    <property type="molecule type" value="Genomic_DNA"/>
</dbReference>
<dbReference type="SUPFAM" id="SSF53335">
    <property type="entry name" value="S-adenosyl-L-methionine-dependent methyltransferases"/>
    <property type="match status" value="1"/>
</dbReference>
<dbReference type="InterPro" id="IPR002052">
    <property type="entry name" value="DNA_methylase_N6_adenine_CS"/>
</dbReference>
<protein>
    <submittedName>
        <fullName evidence="5">N5-glutamine S-adenosyl-L-methionine-dependent methyltransferase</fullName>
    </submittedName>
</protein>
<organism evidence="5 6">
    <name type="scientific">Reinekea forsetii</name>
    <dbReference type="NCBI Taxonomy" id="1336806"/>
    <lineage>
        <taxon>Bacteria</taxon>
        <taxon>Pseudomonadati</taxon>
        <taxon>Pseudomonadota</taxon>
        <taxon>Gammaproteobacteria</taxon>
        <taxon>Oceanospirillales</taxon>
        <taxon>Saccharospirillaceae</taxon>
        <taxon>Reinekea</taxon>
    </lineage>
</organism>
<dbReference type="PANTHER" id="PTHR47806">
    <property type="entry name" value="50S RIBOSOMAL PROTEIN L3 GLUTAMINE METHYLTRANSFERASE"/>
    <property type="match status" value="1"/>
</dbReference>
<evidence type="ECO:0000256" key="2">
    <source>
        <dbReference type="ARBA" id="ARBA00022679"/>
    </source>
</evidence>
<dbReference type="GO" id="GO:0032259">
    <property type="term" value="P:methylation"/>
    <property type="evidence" value="ECO:0007669"/>
    <property type="project" value="UniProtKB-KW"/>
</dbReference>
<keyword evidence="3" id="KW-0949">S-adenosyl-L-methionine</keyword>
<reference evidence="5 6" key="1">
    <citation type="journal article" date="2017" name="Environ. Microbiol.">
        <title>Genomic and physiological analyses of 'Reinekea forsetii' reveal a versatile opportunistic lifestyle during spring algae blooms.</title>
        <authorList>
            <person name="Avci B."/>
            <person name="Hahnke R.L."/>
            <person name="Chafee M."/>
            <person name="Fischer T."/>
            <person name="Gruber-Vodicka H."/>
            <person name="Tegetmeyer H.E."/>
            <person name="Harder J."/>
            <person name="Fuchs B.M."/>
            <person name="Amann R.I."/>
            <person name="Teeling H."/>
        </authorList>
    </citation>
    <scope>NUCLEOTIDE SEQUENCE [LARGE SCALE GENOMIC DNA]</scope>
    <source>
        <strain evidence="5 6">Hel1_31_D35</strain>
    </source>
</reference>
<dbReference type="OrthoDB" id="9800643at2"/>
<dbReference type="GO" id="GO:0003676">
    <property type="term" value="F:nucleic acid binding"/>
    <property type="evidence" value="ECO:0007669"/>
    <property type="project" value="InterPro"/>
</dbReference>
<evidence type="ECO:0000259" key="4">
    <source>
        <dbReference type="Pfam" id="PF05175"/>
    </source>
</evidence>
<dbReference type="Pfam" id="PF05175">
    <property type="entry name" value="MTS"/>
    <property type="match status" value="1"/>
</dbReference>
<dbReference type="GO" id="GO:0036009">
    <property type="term" value="F:protein-glutamine N-methyltransferase activity"/>
    <property type="evidence" value="ECO:0007669"/>
    <property type="project" value="InterPro"/>
</dbReference>
<dbReference type="InterPro" id="IPR007848">
    <property type="entry name" value="Small_mtfrase_dom"/>
</dbReference>
<dbReference type="NCBIfam" id="TIGR03533">
    <property type="entry name" value="L3_gln_methyl"/>
    <property type="match status" value="1"/>
</dbReference>
<name>A0A2K8KT79_9GAMM</name>
<dbReference type="CDD" id="cd02440">
    <property type="entry name" value="AdoMet_MTases"/>
    <property type="match status" value="1"/>
</dbReference>
<dbReference type="InterPro" id="IPR029063">
    <property type="entry name" value="SAM-dependent_MTases_sf"/>
</dbReference>
<evidence type="ECO:0000256" key="1">
    <source>
        <dbReference type="ARBA" id="ARBA00022603"/>
    </source>
</evidence>
<dbReference type="NCBIfam" id="TIGR00536">
    <property type="entry name" value="hemK_fam"/>
    <property type="match status" value="1"/>
</dbReference>
<feature type="domain" description="Methyltransferase small" evidence="4">
    <location>
        <begin position="139"/>
        <end position="231"/>
    </location>
</feature>
<dbReference type="InterPro" id="IPR004556">
    <property type="entry name" value="HemK-like"/>
</dbReference>
<gene>
    <name evidence="5" type="ORF">REIFOR_02145</name>
</gene>
<keyword evidence="2 5" id="KW-0808">Transferase</keyword>
<evidence type="ECO:0000256" key="3">
    <source>
        <dbReference type="ARBA" id="ARBA00022691"/>
    </source>
</evidence>
<accession>A0A2K8KT79</accession>
<evidence type="ECO:0000313" key="5">
    <source>
        <dbReference type="EMBL" id="ATX77279.1"/>
    </source>
</evidence>
<dbReference type="AlphaFoldDB" id="A0A2K8KT79"/>
<dbReference type="PANTHER" id="PTHR47806:SF1">
    <property type="entry name" value="RIBOSOMAL PROTEIN UL3 GLUTAMINE METHYLTRANSFERASE"/>
    <property type="match status" value="1"/>
</dbReference>
<proteinExistence type="predicted"/>
<sequence length="311" mass="34732">MTQNSLYDWPAFTELARFTTLADWVRFCASQMERAECFYGHGFSQPWQEARHLVVRGLQLDWHVPDSALAAVLLETERALLYRLIEDRCVNKIPTAYLLEEAWFFNEPFRVDNTVLIPRSPIGELISNRFAPWLTSEPTHLLDLCTGSGCLGIAMARTFPGAHVDVSDLSPDALNIAIENIGLKDLDYQIDAYEGDLFDALPTRRYDLIISNPPYVDAEDIDQMPAEFLHEPRMGLAAGDDGLDLVRKILAQAPDYLTADGWLICEVGNSAAALIAAFPEVAFEWPDFSQGGHGVLVVASAELQKNAARFR</sequence>
<keyword evidence="6" id="KW-1185">Reference proteome</keyword>
<dbReference type="InterPro" id="IPR017127">
    <property type="entry name" value="Ribosome_uL3_MTase"/>
</dbReference>
<dbReference type="PROSITE" id="PS00092">
    <property type="entry name" value="N6_MTASE"/>
    <property type="match status" value="1"/>
</dbReference>
<dbReference type="GO" id="GO:0005829">
    <property type="term" value="C:cytosol"/>
    <property type="evidence" value="ECO:0007669"/>
    <property type="project" value="TreeGrafter"/>
</dbReference>
<evidence type="ECO:0000313" key="6">
    <source>
        <dbReference type="Proteomes" id="UP000229757"/>
    </source>
</evidence>
<keyword evidence="1 5" id="KW-0489">Methyltransferase</keyword>
<dbReference type="RefSeq" id="WP_100257551.1">
    <property type="nucleotide sequence ID" value="NZ_CP011797.1"/>
</dbReference>
<dbReference type="KEGG" id="rfo:REIFOR_02145"/>
<dbReference type="Gene3D" id="3.40.50.150">
    <property type="entry name" value="Vaccinia Virus protein VP39"/>
    <property type="match status" value="1"/>
</dbReference>